<dbReference type="InterPro" id="IPR006287">
    <property type="entry name" value="DJ-1"/>
</dbReference>
<dbReference type="Pfam" id="PF01965">
    <property type="entry name" value="DJ-1_PfpI"/>
    <property type="match status" value="1"/>
</dbReference>
<evidence type="ECO:0000256" key="1">
    <source>
        <dbReference type="ARBA" id="ARBA00004496"/>
    </source>
</evidence>
<evidence type="ECO:0000313" key="4">
    <source>
        <dbReference type="EMBL" id="JAA71645.1"/>
    </source>
</evidence>
<dbReference type="GO" id="GO:1903189">
    <property type="term" value="P:glyoxal metabolic process"/>
    <property type="evidence" value="ECO:0007669"/>
    <property type="project" value="TreeGrafter"/>
</dbReference>
<dbReference type="InterPro" id="IPR002818">
    <property type="entry name" value="DJ-1/PfpI"/>
</dbReference>
<dbReference type="InterPro" id="IPR029062">
    <property type="entry name" value="Class_I_gatase-like"/>
</dbReference>
<dbReference type="GO" id="GO:0006979">
    <property type="term" value="P:response to oxidative stress"/>
    <property type="evidence" value="ECO:0007669"/>
    <property type="project" value="TreeGrafter"/>
</dbReference>
<dbReference type="GO" id="GO:0051896">
    <property type="term" value="P:regulation of phosphatidylinositol 3-kinase/protein kinase B signal transduction"/>
    <property type="evidence" value="ECO:0007669"/>
    <property type="project" value="UniProtKB-ARBA"/>
</dbReference>
<dbReference type="Gene3D" id="3.40.50.880">
    <property type="match status" value="1"/>
</dbReference>
<dbReference type="InterPro" id="IPR050325">
    <property type="entry name" value="Prot/Nucl_acid_deglycase"/>
</dbReference>
<dbReference type="EMBL" id="GADI01002163">
    <property type="protein sequence ID" value="JAA71645.1"/>
    <property type="molecule type" value="mRNA"/>
</dbReference>
<dbReference type="CDD" id="cd03135">
    <property type="entry name" value="GATase1_DJ-1"/>
    <property type="match status" value="1"/>
</dbReference>
<dbReference type="NCBIfam" id="TIGR01383">
    <property type="entry name" value="not_thiJ"/>
    <property type="match status" value="1"/>
</dbReference>
<evidence type="ECO:0000256" key="2">
    <source>
        <dbReference type="ARBA" id="ARBA00022490"/>
    </source>
</evidence>
<dbReference type="GO" id="GO:0005739">
    <property type="term" value="C:mitochondrion"/>
    <property type="evidence" value="ECO:0007669"/>
    <property type="project" value="TreeGrafter"/>
</dbReference>
<dbReference type="GO" id="GO:0005634">
    <property type="term" value="C:nucleus"/>
    <property type="evidence" value="ECO:0007669"/>
    <property type="project" value="TreeGrafter"/>
</dbReference>
<dbReference type="PANTHER" id="PTHR48094:SF12">
    <property type="entry name" value="PARKINSON DISEASE PROTEIN 7 HOMOLOG"/>
    <property type="match status" value="1"/>
</dbReference>
<organism evidence="4">
    <name type="scientific">Ixodes ricinus</name>
    <name type="common">Common tick</name>
    <name type="synonym">Acarus ricinus</name>
    <dbReference type="NCBI Taxonomy" id="34613"/>
    <lineage>
        <taxon>Eukaryota</taxon>
        <taxon>Metazoa</taxon>
        <taxon>Ecdysozoa</taxon>
        <taxon>Arthropoda</taxon>
        <taxon>Chelicerata</taxon>
        <taxon>Arachnida</taxon>
        <taxon>Acari</taxon>
        <taxon>Parasitiformes</taxon>
        <taxon>Ixodida</taxon>
        <taxon>Ixodoidea</taxon>
        <taxon>Ixodidae</taxon>
        <taxon>Ixodinae</taxon>
        <taxon>Ixodes</taxon>
    </lineage>
</organism>
<comment type="subcellular location">
    <subcellularLocation>
        <location evidence="1">Cytoplasm</location>
    </subcellularLocation>
</comment>
<name>A0A0K8RKN1_IXORI</name>
<proteinExistence type="evidence at transcript level"/>
<dbReference type="AlphaFoldDB" id="A0A0K8RKN1"/>
<evidence type="ECO:0000259" key="3">
    <source>
        <dbReference type="Pfam" id="PF01965"/>
    </source>
</evidence>
<keyword evidence="2" id="KW-0963">Cytoplasm</keyword>
<sequence>MGSSKYFFSANLFMGSKLRVFMSVRSLPIILRRRLSSSEHSMAKTALLILAEGAEEMEAIISADVLRRAGIDVTIAGLTGTSPVKCSRDVVVVPDKSLDEAVKQSPYDVVVLPGGLKGSESLAASATVGKILKDQEKSGRLVAAICAAPIALKSHGVGCGKQVTSHPSKKDEVAAGDYKYSESRVVVDGQLITSRGPGTAFEFALAIVEKLENKQAADKLISPMLVKV</sequence>
<dbReference type="GO" id="GO:0046295">
    <property type="term" value="P:glycolate biosynthetic process"/>
    <property type="evidence" value="ECO:0007669"/>
    <property type="project" value="TreeGrafter"/>
</dbReference>
<protein>
    <submittedName>
        <fullName evidence="4">Putative transcriptional regulator dj-1</fullName>
    </submittedName>
</protein>
<feature type="domain" description="DJ-1/PfpI" evidence="3">
    <location>
        <begin position="44"/>
        <end position="209"/>
    </location>
</feature>
<dbReference type="FunFam" id="3.40.50.880:FF:000022">
    <property type="entry name" value="protein deglycase DJ-1"/>
    <property type="match status" value="1"/>
</dbReference>
<reference evidence="4" key="1">
    <citation type="submission" date="2012-12" db="EMBL/GenBank/DDBJ databases">
        <title>Identification and characterization of a phenylalanine ammonia-lyase gene family in Isatis indigotica Fort.</title>
        <authorList>
            <person name="Liu Q."/>
            <person name="Chen J."/>
            <person name="Zhou X."/>
            <person name="Di P."/>
            <person name="Xiao Y."/>
            <person name="Xuan H."/>
            <person name="Zhang L."/>
            <person name="Chen W."/>
        </authorList>
    </citation>
    <scope>NUCLEOTIDE SEQUENCE</scope>
    <source>
        <tissue evidence="4">Salivary gland</tissue>
    </source>
</reference>
<dbReference type="PANTHER" id="PTHR48094">
    <property type="entry name" value="PROTEIN/NUCLEIC ACID DEGLYCASE DJ-1-RELATED"/>
    <property type="match status" value="1"/>
</dbReference>
<dbReference type="SUPFAM" id="SSF52317">
    <property type="entry name" value="Class I glutamine amidotransferase-like"/>
    <property type="match status" value="1"/>
</dbReference>
<accession>A0A0K8RKN1</accession>